<dbReference type="Gene3D" id="3.40.50.1240">
    <property type="entry name" value="Phosphoglycerate mutase-like"/>
    <property type="match status" value="1"/>
</dbReference>
<dbReference type="InterPro" id="IPR050645">
    <property type="entry name" value="Histidine_acid_phosphatase"/>
</dbReference>
<dbReference type="Proteomes" id="UP000184188">
    <property type="component" value="Unassembled WGS sequence"/>
</dbReference>
<feature type="signal peptide" evidence="2">
    <location>
        <begin position="1"/>
        <end position="17"/>
    </location>
</feature>
<dbReference type="AlphaFoldDB" id="A0A1L9SD76"/>
<dbReference type="VEuPathDB" id="FungiDB:ASPZODRAFT_168230"/>
<dbReference type="GeneID" id="34613321"/>
<organism evidence="3 4">
    <name type="scientific">Penicilliopsis zonata CBS 506.65</name>
    <dbReference type="NCBI Taxonomy" id="1073090"/>
    <lineage>
        <taxon>Eukaryota</taxon>
        <taxon>Fungi</taxon>
        <taxon>Dikarya</taxon>
        <taxon>Ascomycota</taxon>
        <taxon>Pezizomycotina</taxon>
        <taxon>Eurotiomycetes</taxon>
        <taxon>Eurotiomycetidae</taxon>
        <taxon>Eurotiales</taxon>
        <taxon>Aspergillaceae</taxon>
        <taxon>Penicilliopsis</taxon>
    </lineage>
</organism>
<dbReference type="SUPFAM" id="SSF53254">
    <property type="entry name" value="Phosphoglycerate mutase-like"/>
    <property type="match status" value="1"/>
</dbReference>
<dbReference type="GO" id="GO:0016791">
    <property type="term" value="F:phosphatase activity"/>
    <property type="evidence" value="ECO:0007669"/>
    <property type="project" value="TreeGrafter"/>
</dbReference>
<keyword evidence="4" id="KW-1185">Reference proteome</keyword>
<sequence>MILPLLALAAPAYAVSAVDSFYPPNIEDLSWITNGSLGTYGGLYSAPASAASEPSPYGAYDYCSMPHPRAQEYVLPAPVQNGSVKAQLVYLEYLQRHQRRTPYNILPGGENEEYHCDDILPYLYAGPASSTAQQPLRVYAKTYSDPANPFLDDYVNGTCQYPQLTIGGLLDGYQHGRDLWAVYGDRLGFLPRTPEDGRRVWFRSSSSALTQDSAGGVLRGLWPHYSGAVPLHQQAASVDTVNEGYSCAAEDTVLDAIEASDEWEAHLAATASLRDDLATMFDANTSAWMSTYDHFSDNFQARLCNGYELPCSRANLSECVTQAQAEEIFRAGDWMWDYWYRASANATSYITLLEGLFIGEIVNRLQAVADSKGEQTLQYSHNFIHDGDIGPVLGALGIKALRWPGMGSNIAFEIWKTEDDLFSRVLYSGHPLQTTHGMLEWVSLADLIAILQPFVPDDIITLCNA</sequence>
<dbReference type="PANTHER" id="PTHR11567">
    <property type="entry name" value="ACID PHOSPHATASE-RELATED"/>
    <property type="match status" value="1"/>
</dbReference>
<protein>
    <recommendedName>
        <fullName evidence="5">Histidine acid phosphatase</fullName>
    </recommendedName>
</protein>
<feature type="chain" id="PRO_5013358681" description="Histidine acid phosphatase" evidence="2">
    <location>
        <begin position="18"/>
        <end position="465"/>
    </location>
</feature>
<gene>
    <name evidence="3" type="ORF">ASPZODRAFT_168230</name>
</gene>
<dbReference type="Pfam" id="PF00328">
    <property type="entry name" value="His_Phos_2"/>
    <property type="match status" value="1"/>
</dbReference>
<evidence type="ECO:0000313" key="4">
    <source>
        <dbReference type="Proteomes" id="UP000184188"/>
    </source>
</evidence>
<dbReference type="OrthoDB" id="10262962at2759"/>
<dbReference type="RefSeq" id="XP_022579685.1">
    <property type="nucleotide sequence ID" value="XM_022726857.1"/>
</dbReference>
<comment type="similarity">
    <text evidence="1">Belongs to the histidine acid phosphatase family.</text>
</comment>
<evidence type="ECO:0000256" key="2">
    <source>
        <dbReference type="SAM" id="SignalP"/>
    </source>
</evidence>
<name>A0A1L9SD76_9EURO</name>
<keyword evidence="2" id="KW-0732">Signal</keyword>
<evidence type="ECO:0000256" key="1">
    <source>
        <dbReference type="ARBA" id="ARBA00005375"/>
    </source>
</evidence>
<accession>A0A1L9SD76</accession>
<dbReference type="CDD" id="cd07061">
    <property type="entry name" value="HP_HAP_like"/>
    <property type="match status" value="1"/>
</dbReference>
<reference evidence="4" key="1">
    <citation type="journal article" date="2017" name="Genome Biol.">
        <title>Comparative genomics reveals high biological diversity and specific adaptations in the industrially and medically important fungal genus Aspergillus.</title>
        <authorList>
            <person name="de Vries R.P."/>
            <person name="Riley R."/>
            <person name="Wiebenga A."/>
            <person name="Aguilar-Osorio G."/>
            <person name="Amillis S."/>
            <person name="Uchima C.A."/>
            <person name="Anderluh G."/>
            <person name="Asadollahi M."/>
            <person name="Askin M."/>
            <person name="Barry K."/>
            <person name="Battaglia E."/>
            <person name="Bayram O."/>
            <person name="Benocci T."/>
            <person name="Braus-Stromeyer S.A."/>
            <person name="Caldana C."/>
            <person name="Canovas D."/>
            <person name="Cerqueira G.C."/>
            <person name="Chen F."/>
            <person name="Chen W."/>
            <person name="Choi C."/>
            <person name="Clum A."/>
            <person name="Dos Santos R.A."/>
            <person name="Damasio A.R."/>
            <person name="Diallinas G."/>
            <person name="Emri T."/>
            <person name="Fekete E."/>
            <person name="Flipphi M."/>
            <person name="Freyberg S."/>
            <person name="Gallo A."/>
            <person name="Gournas C."/>
            <person name="Habgood R."/>
            <person name="Hainaut M."/>
            <person name="Harispe M.L."/>
            <person name="Henrissat B."/>
            <person name="Hilden K.S."/>
            <person name="Hope R."/>
            <person name="Hossain A."/>
            <person name="Karabika E."/>
            <person name="Karaffa L."/>
            <person name="Karanyi Z."/>
            <person name="Krasevec N."/>
            <person name="Kuo A."/>
            <person name="Kusch H."/>
            <person name="LaButti K."/>
            <person name="Lagendijk E.L."/>
            <person name="Lapidus A."/>
            <person name="Levasseur A."/>
            <person name="Lindquist E."/>
            <person name="Lipzen A."/>
            <person name="Logrieco A.F."/>
            <person name="MacCabe A."/>
            <person name="Maekelae M.R."/>
            <person name="Malavazi I."/>
            <person name="Melin P."/>
            <person name="Meyer V."/>
            <person name="Mielnichuk N."/>
            <person name="Miskei M."/>
            <person name="Molnar A.P."/>
            <person name="Mule G."/>
            <person name="Ngan C.Y."/>
            <person name="Orejas M."/>
            <person name="Orosz E."/>
            <person name="Ouedraogo J.P."/>
            <person name="Overkamp K.M."/>
            <person name="Park H.-S."/>
            <person name="Perrone G."/>
            <person name="Piumi F."/>
            <person name="Punt P.J."/>
            <person name="Ram A.F."/>
            <person name="Ramon A."/>
            <person name="Rauscher S."/>
            <person name="Record E."/>
            <person name="Riano-Pachon D.M."/>
            <person name="Robert V."/>
            <person name="Roehrig J."/>
            <person name="Ruller R."/>
            <person name="Salamov A."/>
            <person name="Salih N.S."/>
            <person name="Samson R.A."/>
            <person name="Sandor E."/>
            <person name="Sanguinetti M."/>
            <person name="Schuetze T."/>
            <person name="Sepcic K."/>
            <person name="Shelest E."/>
            <person name="Sherlock G."/>
            <person name="Sophianopoulou V."/>
            <person name="Squina F.M."/>
            <person name="Sun H."/>
            <person name="Susca A."/>
            <person name="Todd R.B."/>
            <person name="Tsang A."/>
            <person name="Unkles S.E."/>
            <person name="van de Wiele N."/>
            <person name="van Rossen-Uffink D."/>
            <person name="Oliveira J.V."/>
            <person name="Vesth T.C."/>
            <person name="Visser J."/>
            <person name="Yu J.-H."/>
            <person name="Zhou M."/>
            <person name="Andersen M.R."/>
            <person name="Archer D.B."/>
            <person name="Baker S.E."/>
            <person name="Benoit I."/>
            <person name="Brakhage A.A."/>
            <person name="Braus G.H."/>
            <person name="Fischer R."/>
            <person name="Frisvad J.C."/>
            <person name="Goldman G.H."/>
            <person name="Houbraken J."/>
            <person name="Oakley B."/>
            <person name="Pocsi I."/>
            <person name="Scazzocchio C."/>
            <person name="Seiboth B."/>
            <person name="vanKuyk P.A."/>
            <person name="Wortman J."/>
            <person name="Dyer P.S."/>
            <person name="Grigoriev I.V."/>
        </authorList>
    </citation>
    <scope>NUCLEOTIDE SEQUENCE [LARGE SCALE GENOMIC DNA]</scope>
    <source>
        <strain evidence="4">CBS 506.65</strain>
    </source>
</reference>
<dbReference type="PANTHER" id="PTHR11567:SF195">
    <property type="entry name" value="ACID PHOSPHATASE, PUTATIVE (AFU_ORTHOLOGUE AFUA_3G14570)-RELATED"/>
    <property type="match status" value="1"/>
</dbReference>
<evidence type="ECO:0008006" key="5">
    <source>
        <dbReference type="Google" id="ProtNLM"/>
    </source>
</evidence>
<dbReference type="InterPro" id="IPR000560">
    <property type="entry name" value="His_Pase_clade-2"/>
</dbReference>
<dbReference type="EMBL" id="KV878346">
    <property type="protein sequence ID" value="OJJ45175.1"/>
    <property type="molecule type" value="Genomic_DNA"/>
</dbReference>
<proteinExistence type="inferred from homology"/>
<dbReference type="InterPro" id="IPR029033">
    <property type="entry name" value="His_PPase_superfam"/>
</dbReference>
<evidence type="ECO:0000313" key="3">
    <source>
        <dbReference type="EMBL" id="OJJ45175.1"/>
    </source>
</evidence>